<dbReference type="STRING" id="6945.B7Q327"/>
<dbReference type="AlphaFoldDB" id="B7Q327"/>
<dbReference type="SUPFAM" id="SSF160374">
    <property type="entry name" value="RplX-like"/>
    <property type="match status" value="1"/>
</dbReference>
<reference evidence="8" key="2">
    <citation type="submission" date="2020-05" db="UniProtKB">
        <authorList>
            <consortium name="EnsemblMetazoa"/>
        </authorList>
    </citation>
    <scope>IDENTIFICATION</scope>
    <source>
        <strain evidence="8">wikel</strain>
    </source>
</reference>
<evidence type="ECO:0000256" key="1">
    <source>
        <dbReference type="ARBA" id="ARBA00009362"/>
    </source>
</evidence>
<sequence length="199" mass="23423">MNRQSAKFGAVCTWILFVVNAIKMKASGLLKQYEIIGRPLPSEKLKHPPLYKMNIFAPDKIVAKSRYWYFTRKLKKMKKTRAEIVSLRRIYDKSPTKVKNFGVWLRYNSRSGTHNMYREYRDMTVAAAVTQCYRDMGARHSARASSIQIIRVEEIAAAKCRRPHIKQFHDSRIKFPLPSRINRNFHQPRFTTVRPDAKF</sequence>
<dbReference type="PaxDb" id="6945-B7Q327"/>
<dbReference type="EMBL" id="ABJB010569209">
    <property type="status" value="NOT_ANNOTATED_CDS"/>
    <property type="molecule type" value="Genomic_DNA"/>
</dbReference>
<evidence type="ECO:0000259" key="6">
    <source>
        <dbReference type="Pfam" id="PF01775"/>
    </source>
</evidence>
<protein>
    <recommendedName>
        <fullName evidence="4">Large ribosomal subunit protein eL20</fullName>
    </recommendedName>
    <alternativeName>
        <fullName evidence="5">60S ribosomal protein L18a</fullName>
    </alternativeName>
</protein>
<dbReference type="VEuPathDB" id="VectorBase:ISCI010039"/>
<proteinExistence type="evidence at protein level"/>
<dbReference type="EnsemblMetazoa" id="ISCW010039-RA">
    <property type="protein sequence ID" value="ISCW010039-PA"/>
    <property type="gene ID" value="ISCW010039"/>
</dbReference>
<dbReference type="GO" id="GO:0003735">
    <property type="term" value="F:structural constituent of ribosome"/>
    <property type="evidence" value="ECO:0000318"/>
    <property type="project" value="GO_Central"/>
</dbReference>
<dbReference type="HOGENOM" id="CLU_080773_2_0_1"/>
<dbReference type="InterPro" id="IPR021138">
    <property type="entry name" value="Ribosomal_eL20_eukaryotes"/>
</dbReference>
<keyword evidence="10" id="KW-1267">Proteomics identification</keyword>
<dbReference type="Proteomes" id="UP000001555">
    <property type="component" value="Unassembled WGS sequence"/>
</dbReference>
<reference evidence="7 9" key="1">
    <citation type="submission" date="2008-03" db="EMBL/GenBank/DDBJ databases">
        <title>Annotation of Ixodes scapularis.</title>
        <authorList>
            <consortium name="Ixodes scapularis Genome Project Consortium"/>
            <person name="Caler E."/>
            <person name="Hannick L.I."/>
            <person name="Bidwell S."/>
            <person name="Joardar V."/>
            <person name="Thiagarajan M."/>
            <person name="Amedeo P."/>
            <person name="Galinsky K.J."/>
            <person name="Schobel S."/>
            <person name="Inman J."/>
            <person name="Hostetler J."/>
            <person name="Miller J."/>
            <person name="Hammond M."/>
            <person name="Megy K."/>
            <person name="Lawson D."/>
            <person name="Kodira C."/>
            <person name="Sutton G."/>
            <person name="Meyer J."/>
            <person name="Hill C.A."/>
            <person name="Birren B."/>
            <person name="Nene V."/>
            <person name="Collins F."/>
            <person name="Alarcon-Chaidez F."/>
            <person name="Wikel S."/>
            <person name="Strausberg R."/>
        </authorList>
    </citation>
    <scope>NUCLEOTIDE SEQUENCE [LARGE SCALE GENOMIC DNA]</scope>
    <source>
        <strain evidence="9">Wikel</strain>
        <strain evidence="7">Wikel colony</strain>
    </source>
</reference>
<keyword evidence="2 7" id="KW-0689">Ribosomal protein</keyword>
<dbReference type="FunFam" id="3.10.20.10:FF:000001">
    <property type="entry name" value="60S ribosomal protein L18a"/>
    <property type="match status" value="1"/>
</dbReference>
<dbReference type="GO" id="GO:0002181">
    <property type="term" value="P:cytoplasmic translation"/>
    <property type="evidence" value="ECO:0000318"/>
    <property type="project" value="GO_Central"/>
</dbReference>
<dbReference type="VEuPathDB" id="VectorBase:ISCW010039"/>
<dbReference type="EMBL" id="ABJB010834715">
    <property type="status" value="NOT_ANNOTATED_CDS"/>
    <property type="molecule type" value="Genomic_DNA"/>
</dbReference>
<dbReference type="OrthoDB" id="1294322at2759"/>
<dbReference type="InParanoid" id="B7Q327"/>
<dbReference type="GO" id="GO:0022625">
    <property type="term" value="C:cytosolic large ribosomal subunit"/>
    <property type="evidence" value="ECO:0000318"/>
    <property type="project" value="GO_Central"/>
</dbReference>
<dbReference type="Pfam" id="PF01775">
    <property type="entry name" value="Ribosomal_L18A"/>
    <property type="match status" value="1"/>
</dbReference>
<comment type="similarity">
    <text evidence="1">Belongs to the eukaryotic ribosomal protein eL20 family.</text>
</comment>
<dbReference type="EMBL" id="DS847920">
    <property type="protein sequence ID" value="EEC13249.1"/>
    <property type="molecule type" value="Genomic_DNA"/>
</dbReference>
<evidence type="ECO:0000313" key="8">
    <source>
        <dbReference type="EnsemblMetazoa" id="ISCW010039-PA"/>
    </source>
</evidence>
<evidence type="ECO:0007829" key="10">
    <source>
        <dbReference type="PeptideAtlas" id="B7Q327"/>
    </source>
</evidence>
<dbReference type="PIRSF" id="PIRSF002190">
    <property type="entry name" value="Ribosomal_L18a"/>
    <property type="match status" value="1"/>
</dbReference>
<dbReference type="HAMAP" id="MF_00273">
    <property type="entry name" value="Ribosomal_eL20"/>
    <property type="match status" value="1"/>
</dbReference>
<evidence type="ECO:0000313" key="9">
    <source>
        <dbReference type="Proteomes" id="UP000001555"/>
    </source>
</evidence>
<name>B7Q327_IXOSC</name>
<dbReference type="Gene3D" id="3.10.20.10">
    <property type="match status" value="2"/>
</dbReference>
<keyword evidence="3" id="KW-0687">Ribonucleoprotein</keyword>
<dbReference type="PANTHER" id="PTHR10052">
    <property type="entry name" value="60S RIBOSOMAL PROTEIN L18A"/>
    <property type="match status" value="1"/>
</dbReference>
<organism>
    <name type="scientific">Ixodes scapularis</name>
    <name type="common">Black-legged tick</name>
    <name type="synonym">Deer tick</name>
    <dbReference type="NCBI Taxonomy" id="6945"/>
    <lineage>
        <taxon>Eukaryota</taxon>
        <taxon>Metazoa</taxon>
        <taxon>Ecdysozoa</taxon>
        <taxon>Arthropoda</taxon>
        <taxon>Chelicerata</taxon>
        <taxon>Arachnida</taxon>
        <taxon>Acari</taxon>
        <taxon>Parasitiformes</taxon>
        <taxon>Ixodida</taxon>
        <taxon>Ixodoidea</taxon>
        <taxon>Ixodidae</taxon>
        <taxon>Ixodinae</taxon>
        <taxon>Ixodes</taxon>
    </lineage>
</organism>
<evidence type="ECO:0000256" key="3">
    <source>
        <dbReference type="ARBA" id="ARBA00023274"/>
    </source>
</evidence>
<dbReference type="VEuPathDB" id="VectorBase:ISCP_008831"/>
<gene>
    <name evidence="7" type="ORF">IscW_ISCW010039</name>
</gene>
<evidence type="ECO:0000256" key="4">
    <source>
        <dbReference type="ARBA" id="ARBA00035220"/>
    </source>
</evidence>
<accession>B7Q327</accession>
<evidence type="ECO:0000256" key="5">
    <source>
        <dbReference type="ARBA" id="ARBA00035392"/>
    </source>
</evidence>
<evidence type="ECO:0000256" key="2">
    <source>
        <dbReference type="ARBA" id="ARBA00022980"/>
    </source>
</evidence>
<dbReference type="FunCoup" id="B7Q327">
    <property type="interactions" value="871"/>
</dbReference>
<dbReference type="InterPro" id="IPR023573">
    <property type="entry name" value="Ribosomal_eL20_dom"/>
</dbReference>
<evidence type="ECO:0000313" key="7">
    <source>
        <dbReference type="EMBL" id="EEC13249.1"/>
    </source>
</evidence>
<keyword evidence="9" id="KW-1185">Reference proteome</keyword>
<dbReference type="FunFam" id="3.10.20.10:FF:000002">
    <property type="entry name" value="60S ribosomal protein L18a"/>
    <property type="match status" value="1"/>
</dbReference>
<dbReference type="InterPro" id="IPR028877">
    <property type="entry name" value="Ribosomal_eL20"/>
</dbReference>
<feature type="domain" description="Large ribosomal subunit protein eL20" evidence="6">
    <location>
        <begin position="30"/>
        <end position="153"/>
    </location>
</feature>